<dbReference type="InterPro" id="IPR036047">
    <property type="entry name" value="F-box-like_dom_sf"/>
</dbReference>
<organism evidence="3">
    <name type="scientific">Mytilinidion resinicola</name>
    <dbReference type="NCBI Taxonomy" id="574789"/>
    <lineage>
        <taxon>Eukaryota</taxon>
        <taxon>Fungi</taxon>
        <taxon>Dikarya</taxon>
        <taxon>Ascomycota</taxon>
        <taxon>Pezizomycotina</taxon>
        <taxon>Dothideomycetes</taxon>
        <taxon>Pleosporomycetidae</taxon>
        <taxon>Mytilinidiales</taxon>
        <taxon>Mytilinidiaceae</taxon>
        <taxon>Mytilinidion</taxon>
    </lineage>
</organism>
<sequence>MEDSYNASSPTRVAIDAGLVALTIAAAVLWRQSARAAPEPHPLTITMPTELATNPKLSGGEPNEVGLLMPDNYEEKQHTAFGGPRSLVSTPINKRKKRQYTLPQRPSPAVAGPSHIDRLPTELLHEICSYLPTTAVKTFRRQNKRFADIGAEYLFNLVVVHFSEKSFDKLRFIASNPEWAKSVRTITIETPLRCMPPAFQNELRAACQRAVREYAPFVPTARSEAADWSESDMGVLAHIFWEEPDFFERLQLASWKKDWLERRMAHHRDKMDWEEANMDWCECEPKQVWEMGFERLEEVRMFRKKHKALSECESYHVLKEA</sequence>
<dbReference type="SUPFAM" id="SSF81383">
    <property type="entry name" value="F-box domain"/>
    <property type="match status" value="1"/>
</dbReference>
<dbReference type="EMBL" id="MU003722">
    <property type="protein sequence ID" value="KAF2802602.1"/>
    <property type="molecule type" value="Genomic_DNA"/>
</dbReference>
<dbReference type="InterPro" id="IPR001810">
    <property type="entry name" value="F-box_dom"/>
</dbReference>
<accession>A0A6A6Y1F0</accession>
<evidence type="ECO:0000256" key="1">
    <source>
        <dbReference type="SAM" id="MobiDB-lite"/>
    </source>
</evidence>
<reference evidence="3 5" key="1">
    <citation type="journal article" date="2020" name="Stud. Mycol.">
        <title>101 Dothideomycetes genomes: a test case for predicting lifestyles and emergence of pathogens.</title>
        <authorList>
            <person name="Haridas S."/>
            <person name="Albert R."/>
            <person name="Binder M."/>
            <person name="Bloem J."/>
            <person name="Labutti K."/>
            <person name="Salamov A."/>
            <person name="Andreopoulos B."/>
            <person name="Baker S."/>
            <person name="Barry K."/>
            <person name="Bills G."/>
            <person name="Bluhm B."/>
            <person name="Cannon C."/>
            <person name="Castanera R."/>
            <person name="Culley D."/>
            <person name="Daum C."/>
            <person name="Ezra D."/>
            <person name="Gonzalez J."/>
            <person name="Henrissat B."/>
            <person name="Kuo A."/>
            <person name="Liang C."/>
            <person name="Lipzen A."/>
            <person name="Lutzoni F."/>
            <person name="Magnuson J."/>
            <person name="Mondo S."/>
            <person name="Nolan M."/>
            <person name="Ohm R."/>
            <person name="Pangilinan J."/>
            <person name="Park H.-J."/>
            <person name="Ramirez L."/>
            <person name="Alfaro M."/>
            <person name="Sun H."/>
            <person name="Tritt A."/>
            <person name="Yoshinaga Y."/>
            <person name="Zwiers L.-H."/>
            <person name="Turgeon B."/>
            <person name="Goodwin S."/>
            <person name="Spatafora J."/>
            <person name="Crous P."/>
            <person name="Grigoriev I."/>
        </authorList>
    </citation>
    <scope>NUCLEOTIDE SEQUENCE</scope>
    <source>
        <strain evidence="3 5">CBS 304.34</strain>
    </source>
</reference>
<name>A0A6A6Y1F0_9PEZI</name>
<gene>
    <name evidence="3 5" type="ORF">BDZ99DRAFT_550914</name>
</gene>
<dbReference type="OrthoDB" id="5422579at2759"/>
<dbReference type="RefSeq" id="XP_033569566.1">
    <property type="nucleotide sequence ID" value="XM_033726997.1"/>
</dbReference>
<dbReference type="Proteomes" id="UP000504636">
    <property type="component" value="Unplaced"/>
</dbReference>
<dbReference type="GeneID" id="54467890"/>
<feature type="region of interest" description="Disordered" evidence="1">
    <location>
        <begin position="79"/>
        <end position="114"/>
    </location>
</feature>
<evidence type="ECO:0000313" key="3">
    <source>
        <dbReference type="EMBL" id="KAF2802602.1"/>
    </source>
</evidence>
<keyword evidence="4" id="KW-1185">Reference proteome</keyword>
<feature type="domain" description="F-box" evidence="2">
    <location>
        <begin position="113"/>
        <end position="170"/>
    </location>
</feature>
<reference evidence="5" key="2">
    <citation type="submission" date="2020-04" db="EMBL/GenBank/DDBJ databases">
        <authorList>
            <consortium name="NCBI Genome Project"/>
        </authorList>
    </citation>
    <scope>NUCLEOTIDE SEQUENCE</scope>
    <source>
        <strain evidence="5">CBS 304.34</strain>
    </source>
</reference>
<dbReference type="PROSITE" id="PS50181">
    <property type="entry name" value="FBOX"/>
    <property type="match status" value="1"/>
</dbReference>
<evidence type="ECO:0000313" key="4">
    <source>
        <dbReference type="Proteomes" id="UP000504636"/>
    </source>
</evidence>
<dbReference type="AlphaFoldDB" id="A0A6A6Y1F0"/>
<proteinExistence type="predicted"/>
<dbReference type="CDD" id="cd09917">
    <property type="entry name" value="F-box_SF"/>
    <property type="match status" value="1"/>
</dbReference>
<protein>
    <recommendedName>
        <fullName evidence="2">F-box domain-containing protein</fullName>
    </recommendedName>
</protein>
<evidence type="ECO:0000313" key="5">
    <source>
        <dbReference type="RefSeq" id="XP_033569566.1"/>
    </source>
</evidence>
<reference evidence="5" key="3">
    <citation type="submission" date="2025-04" db="UniProtKB">
        <authorList>
            <consortium name="RefSeq"/>
        </authorList>
    </citation>
    <scope>IDENTIFICATION</scope>
    <source>
        <strain evidence="5">CBS 304.34</strain>
    </source>
</reference>
<evidence type="ECO:0000259" key="2">
    <source>
        <dbReference type="PROSITE" id="PS50181"/>
    </source>
</evidence>